<feature type="domain" description="Apple" evidence="3">
    <location>
        <begin position="96"/>
        <end position="169"/>
    </location>
</feature>
<name>A0ABP0J6V6_9DINO</name>
<evidence type="ECO:0000256" key="2">
    <source>
        <dbReference type="ARBA" id="ARBA00023157"/>
    </source>
</evidence>
<reference evidence="4 5" key="1">
    <citation type="submission" date="2024-02" db="EMBL/GenBank/DDBJ databases">
        <authorList>
            <person name="Chen Y."/>
            <person name="Shah S."/>
            <person name="Dougan E. K."/>
            <person name="Thang M."/>
            <person name="Chan C."/>
        </authorList>
    </citation>
    <scope>NUCLEOTIDE SEQUENCE [LARGE SCALE GENOMIC DNA]</scope>
</reference>
<evidence type="ECO:0000313" key="4">
    <source>
        <dbReference type="EMBL" id="CAK9010140.1"/>
    </source>
</evidence>
<keyword evidence="5" id="KW-1185">Reference proteome</keyword>
<evidence type="ECO:0000256" key="1">
    <source>
        <dbReference type="ARBA" id="ARBA00022737"/>
    </source>
</evidence>
<dbReference type="InterPro" id="IPR003609">
    <property type="entry name" value="Pan_app"/>
</dbReference>
<keyword evidence="2" id="KW-1015">Disulfide bond</keyword>
<dbReference type="EMBL" id="CAXAMN010004581">
    <property type="protein sequence ID" value="CAK9010140.1"/>
    <property type="molecule type" value="Genomic_DNA"/>
</dbReference>
<evidence type="ECO:0000313" key="5">
    <source>
        <dbReference type="Proteomes" id="UP001642484"/>
    </source>
</evidence>
<dbReference type="InterPro" id="IPR000177">
    <property type="entry name" value="Apple"/>
</dbReference>
<dbReference type="Proteomes" id="UP001642484">
    <property type="component" value="Unassembled WGS sequence"/>
</dbReference>
<sequence>MVRADPATSCSWRFGFSQKSKRYECRDGTICSNDNEDCCSSNGGLYRCPYDLPVMCDTATDNLYTCAASVDECTSLALGGARTCQGLATDSTADGCFVSGVSGTTFSTVMTDGTLTESSAEDCQHRCRTTGGCAHFSYYPSSATDNCKLHDSLAVEGNESGTTSGPPTCLASVSTVNNADPDVIGFFRVYYQCTDSTGAQVGLSRLVEVGCEGPNPDGVYGGNIVTCDTVQTGPEKTADYLACLKICTANSVCETYEFYGGIYEDGGNCTTYSGCDGVYSEDTDSNRQVGYCQRINHYPKIYVTASARTMNLGDTSWVEGTVECTDYEDPYPPEPTTVTTFDRDVAGEYVFYYTCEDTIGQQTKGNRTVTVKDNCEEHCHQIARFAGCLDRFLNSDDTDCPSFLPTATASSNSPTYVPTASSLSCDKGVLTPTTYECHAVASAPIYVTYEAQRGTRAACEERNVDSIVVAWSIGDTSDCVFQSWRLQYLLTNSYTGEAAWSEWIEMLGTATPLRNDRDRLETNSETARKGGPRCAAWGGGLPLADQSGDDSVISCTYFSA</sequence>
<evidence type="ECO:0000259" key="3">
    <source>
        <dbReference type="PROSITE" id="PS50948"/>
    </source>
</evidence>
<dbReference type="Pfam" id="PF00024">
    <property type="entry name" value="PAN_1"/>
    <property type="match status" value="1"/>
</dbReference>
<accession>A0ABP0J6V6</accession>
<proteinExistence type="predicted"/>
<dbReference type="PROSITE" id="PS50948">
    <property type="entry name" value="PAN"/>
    <property type="match status" value="1"/>
</dbReference>
<organism evidence="4 5">
    <name type="scientific">Durusdinium trenchii</name>
    <dbReference type="NCBI Taxonomy" id="1381693"/>
    <lineage>
        <taxon>Eukaryota</taxon>
        <taxon>Sar</taxon>
        <taxon>Alveolata</taxon>
        <taxon>Dinophyceae</taxon>
        <taxon>Suessiales</taxon>
        <taxon>Symbiodiniaceae</taxon>
        <taxon>Durusdinium</taxon>
    </lineage>
</organism>
<comment type="caution">
    <text evidence="4">The sequence shown here is derived from an EMBL/GenBank/DDBJ whole genome shotgun (WGS) entry which is preliminary data.</text>
</comment>
<protein>
    <recommendedName>
        <fullName evidence="3">Apple domain-containing protein</fullName>
    </recommendedName>
</protein>
<dbReference type="SMART" id="SM00223">
    <property type="entry name" value="APPLE"/>
    <property type="match status" value="1"/>
</dbReference>
<gene>
    <name evidence="4" type="ORF">CCMP2556_LOCUS9967</name>
</gene>
<keyword evidence="1" id="KW-0677">Repeat</keyword>
<dbReference type="Gene3D" id="3.50.4.10">
    <property type="entry name" value="Hepatocyte Growth Factor"/>
    <property type="match status" value="1"/>
</dbReference>